<dbReference type="Gene3D" id="1.20.1250.20">
    <property type="entry name" value="MFS general substrate transporter like domains"/>
    <property type="match status" value="1"/>
</dbReference>
<feature type="transmembrane region" description="Helical" evidence="4">
    <location>
        <begin position="81"/>
        <end position="102"/>
    </location>
</feature>
<evidence type="ECO:0000256" key="3">
    <source>
        <dbReference type="ARBA" id="ARBA00023136"/>
    </source>
</evidence>
<dbReference type="InterPro" id="IPR020846">
    <property type="entry name" value="MFS_dom"/>
</dbReference>
<feature type="transmembrane region" description="Helical" evidence="4">
    <location>
        <begin position="108"/>
        <end position="131"/>
    </location>
</feature>
<keyword evidence="1 4" id="KW-0812">Transmembrane</keyword>
<gene>
    <name evidence="6" type="ORF">RGD00_22220</name>
</gene>
<dbReference type="PANTHER" id="PTHR11360">
    <property type="entry name" value="MONOCARBOXYLATE TRANSPORTER"/>
    <property type="match status" value="1"/>
</dbReference>
<feature type="transmembrane region" description="Helical" evidence="4">
    <location>
        <begin position="217"/>
        <end position="240"/>
    </location>
</feature>
<dbReference type="PROSITE" id="PS50850">
    <property type="entry name" value="MFS"/>
    <property type="match status" value="1"/>
</dbReference>
<accession>A0ABU1FEP8</accession>
<keyword evidence="3 4" id="KW-0472">Membrane</keyword>
<evidence type="ECO:0000256" key="2">
    <source>
        <dbReference type="ARBA" id="ARBA00022989"/>
    </source>
</evidence>
<feature type="transmembrane region" description="Helical" evidence="4">
    <location>
        <begin position="317"/>
        <end position="335"/>
    </location>
</feature>
<evidence type="ECO:0000256" key="1">
    <source>
        <dbReference type="ARBA" id="ARBA00022692"/>
    </source>
</evidence>
<feature type="domain" description="Major facilitator superfamily (MFS) profile" evidence="5">
    <location>
        <begin position="1"/>
        <end position="392"/>
    </location>
</feature>
<evidence type="ECO:0000259" key="5">
    <source>
        <dbReference type="PROSITE" id="PS50850"/>
    </source>
</evidence>
<dbReference type="Proteomes" id="UP001247754">
    <property type="component" value="Unassembled WGS sequence"/>
</dbReference>
<dbReference type="SUPFAM" id="SSF103473">
    <property type="entry name" value="MFS general substrate transporter"/>
    <property type="match status" value="1"/>
</dbReference>
<dbReference type="InterPro" id="IPR011701">
    <property type="entry name" value="MFS"/>
</dbReference>
<dbReference type="Pfam" id="PF07690">
    <property type="entry name" value="MFS_1"/>
    <property type="match status" value="1"/>
</dbReference>
<evidence type="ECO:0000313" key="6">
    <source>
        <dbReference type="EMBL" id="MDR5655327.1"/>
    </source>
</evidence>
<keyword evidence="2 4" id="KW-1133">Transmembrane helix</keyword>
<dbReference type="RefSeq" id="WP_310459427.1">
    <property type="nucleotide sequence ID" value="NZ_JAVKPH010000062.1"/>
</dbReference>
<feature type="transmembrane region" description="Helical" evidence="4">
    <location>
        <begin position="281"/>
        <end position="311"/>
    </location>
</feature>
<dbReference type="PANTHER" id="PTHR11360:SF308">
    <property type="entry name" value="BLL3089 PROTEIN"/>
    <property type="match status" value="1"/>
</dbReference>
<name>A0ABU1FEP8_9RHOB</name>
<comment type="caution">
    <text evidence="6">The sequence shown here is derived from an EMBL/GenBank/DDBJ whole genome shotgun (WGS) entry which is preliminary data.</text>
</comment>
<reference evidence="6 7" key="1">
    <citation type="submission" date="2023-09" db="EMBL/GenBank/DDBJ databases">
        <title>Xinfangfangia sedmenti sp. nov., isolated the sedment.</title>
        <authorList>
            <person name="Xu L."/>
        </authorList>
    </citation>
    <scope>NUCLEOTIDE SEQUENCE [LARGE SCALE GENOMIC DNA]</scope>
    <source>
        <strain evidence="6 7">LG-4</strain>
    </source>
</reference>
<dbReference type="InterPro" id="IPR036259">
    <property type="entry name" value="MFS_trans_sf"/>
</dbReference>
<dbReference type="InterPro" id="IPR050327">
    <property type="entry name" value="Proton-linked_MCT"/>
</dbReference>
<evidence type="ECO:0000256" key="4">
    <source>
        <dbReference type="SAM" id="Phobius"/>
    </source>
</evidence>
<proteinExistence type="predicted"/>
<feature type="transmembrane region" description="Helical" evidence="4">
    <location>
        <begin position="48"/>
        <end position="69"/>
    </location>
</feature>
<organism evidence="6 7">
    <name type="scientific">Ruixingdingia sedimenti</name>
    <dbReference type="NCBI Taxonomy" id="3073604"/>
    <lineage>
        <taxon>Bacteria</taxon>
        <taxon>Pseudomonadati</taxon>
        <taxon>Pseudomonadota</taxon>
        <taxon>Alphaproteobacteria</taxon>
        <taxon>Rhodobacterales</taxon>
        <taxon>Paracoccaceae</taxon>
        <taxon>Ruixingdingia</taxon>
    </lineage>
</organism>
<feature type="transmembrane region" description="Helical" evidence="4">
    <location>
        <begin position="143"/>
        <end position="162"/>
    </location>
</feature>
<keyword evidence="7" id="KW-1185">Reference proteome</keyword>
<feature type="transmembrane region" description="Helical" evidence="4">
    <location>
        <begin position="372"/>
        <end position="391"/>
    </location>
</feature>
<feature type="transmembrane region" description="Helical" evidence="4">
    <location>
        <begin position="12"/>
        <end position="42"/>
    </location>
</feature>
<sequence length="393" mass="40576">MTATGIPSARRWPVISALGIVQIFAWGSSYYLLAVFAAPIAADTGWSLSWIVGGLSLGLFVAGMASPRVGEAIRHHGGKPVLALSVLLLAAGLLILATAPVLPVFIAGWIVLGIGMGAGLYDAAFATLGGIYGREARSAITTLTLWGGFASTVCWPLSAFFIEHLGWRWSCAAYAAIQLGLCLPLILFVLPGNGRAAPTPEDRRGLIRLSGPERRAYLTMMAIMVLAGLTVTIVSVHLLTMLQGRGLSLAEAVALGALIGPAQVAARLVEMASGGRHHPIWTLAGAVGLSAVGLAMLALGLPFVGAAIFLYAAGNGIFSIARGAMPLALFGVDRYAPIMGGLARPSLIAQALAPTVGAILLSAAGTDLTLKVLAMLALVSITLVVFLWNGVER</sequence>
<protein>
    <submittedName>
        <fullName evidence="6">MFS transporter</fullName>
    </submittedName>
</protein>
<evidence type="ECO:0000313" key="7">
    <source>
        <dbReference type="Proteomes" id="UP001247754"/>
    </source>
</evidence>
<feature type="transmembrane region" description="Helical" evidence="4">
    <location>
        <begin position="174"/>
        <end position="196"/>
    </location>
</feature>
<dbReference type="EMBL" id="JAVKPH010000062">
    <property type="protein sequence ID" value="MDR5655327.1"/>
    <property type="molecule type" value="Genomic_DNA"/>
</dbReference>